<reference evidence="1 2" key="1">
    <citation type="journal article" date="2016" name="Genome Announc.">
        <title>First Complete Genome Sequence of a Subdivision 6 Acidobacterium Strain.</title>
        <authorList>
            <person name="Huang S."/>
            <person name="Vieira S."/>
            <person name="Bunk B."/>
            <person name="Riedel T."/>
            <person name="Sproer C."/>
            <person name="Overmann J."/>
        </authorList>
    </citation>
    <scope>NUCLEOTIDE SEQUENCE [LARGE SCALE GENOMIC DNA]</scope>
    <source>
        <strain evidence="2">DSM 100886 HEG_-6_39</strain>
    </source>
</reference>
<reference evidence="2" key="2">
    <citation type="submission" date="2016-04" db="EMBL/GenBank/DDBJ databases">
        <title>First Complete Genome Sequence of a Subdivision 6 Acidobacterium.</title>
        <authorList>
            <person name="Huang S."/>
            <person name="Vieira S."/>
            <person name="Bunk B."/>
            <person name="Riedel T."/>
            <person name="Sproeer C."/>
            <person name="Overmann J."/>
        </authorList>
    </citation>
    <scope>NUCLEOTIDE SEQUENCE [LARGE SCALE GENOMIC DNA]</scope>
    <source>
        <strain evidence="2">DSM 100886 HEG_-6_39</strain>
    </source>
</reference>
<organism evidence="1 2">
    <name type="scientific">Luteitalea pratensis</name>
    <dbReference type="NCBI Taxonomy" id="1855912"/>
    <lineage>
        <taxon>Bacteria</taxon>
        <taxon>Pseudomonadati</taxon>
        <taxon>Acidobacteriota</taxon>
        <taxon>Vicinamibacteria</taxon>
        <taxon>Vicinamibacterales</taxon>
        <taxon>Vicinamibacteraceae</taxon>
        <taxon>Luteitalea</taxon>
    </lineage>
</organism>
<dbReference type="RefSeq" id="WP_157899513.1">
    <property type="nucleotide sequence ID" value="NZ_CP015136.1"/>
</dbReference>
<proteinExistence type="predicted"/>
<dbReference type="Proteomes" id="UP000076079">
    <property type="component" value="Chromosome"/>
</dbReference>
<keyword evidence="2" id="KW-1185">Reference proteome</keyword>
<dbReference type="KEGG" id="abac:LuPra_04338"/>
<protein>
    <submittedName>
        <fullName evidence="1">Uncharacterized protein</fullName>
    </submittedName>
</protein>
<dbReference type="EMBL" id="CP015136">
    <property type="protein sequence ID" value="AMY11093.1"/>
    <property type="molecule type" value="Genomic_DNA"/>
</dbReference>
<dbReference type="AlphaFoldDB" id="A0A143PSF0"/>
<name>A0A143PSF0_LUTPR</name>
<accession>A0A143PSF0</accession>
<gene>
    <name evidence="1" type="ORF">LuPra_04338</name>
</gene>
<evidence type="ECO:0000313" key="1">
    <source>
        <dbReference type="EMBL" id="AMY11093.1"/>
    </source>
</evidence>
<sequence length="54" mass="5397">MCVAGVVAAGVLLAARPQAQNPAQPPLDRPSFRAEIALVEVSAVVTGDGDAPIS</sequence>
<evidence type="ECO:0000313" key="2">
    <source>
        <dbReference type="Proteomes" id="UP000076079"/>
    </source>
</evidence>
<dbReference type="STRING" id="1855912.LuPra_04338"/>